<dbReference type="STRING" id="135651.G0M7S3"/>
<dbReference type="Proteomes" id="UP000008068">
    <property type="component" value="Unassembled WGS sequence"/>
</dbReference>
<dbReference type="eggNOG" id="KOG4424">
    <property type="taxonomic scope" value="Eukaryota"/>
</dbReference>
<dbReference type="SMART" id="SM00325">
    <property type="entry name" value="RhoGEF"/>
    <property type="match status" value="1"/>
</dbReference>
<feature type="compositionally biased region" description="Polar residues" evidence="1">
    <location>
        <begin position="10"/>
        <end position="30"/>
    </location>
</feature>
<dbReference type="AlphaFoldDB" id="G0M7S3"/>
<accession>G0M7S3</accession>
<dbReference type="OMA" id="PWWETES"/>
<gene>
    <name evidence="3" type="ORF">CAEBREN_20241</name>
</gene>
<dbReference type="Gene3D" id="1.20.900.10">
    <property type="entry name" value="Dbl homology (DH) domain"/>
    <property type="match status" value="1"/>
</dbReference>
<dbReference type="InterPro" id="IPR000219">
    <property type="entry name" value="DH_dom"/>
</dbReference>
<keyword evidence="4" id="KW-1185">Reference proteome</keyword>
<dbReference type="FunCoup" id="G0M7S3">
    <property type="interactions" value="127"/>
</dbReference>
<dbReference type="PANTHER" id="PTHR12673:SF159">
    <property type="entry name" value="LD03170P"/>
    <property type="match status" value="1"/>
</dbReference>
<name>G0M7S3_CAEBE</name>
<dbReference type="SUPFAM" id="SSF48065">
    <property type="entry name" value="DBL homology domain (DH-domain)"/>
    <property type="match status" value="1"/>
</dbReference>
<evidence type="ECO:0000259" key="2">
    <source>
        <dbReference type="PROSITE" id="PS50010"/>
    </source>
</evidence>
<dbReference type="GO" id="GO:0005085">
    <property type="term" value="F:guanyl-nucleotide exchange factor activity"/>
    <property type="evidence" value="ECO:0007669"/>
    <property type="project" value="InterPro"/>
</dbReference>
<dbReference type="Pfam" id="PF00621">
    <property type="entry name" value="RhoGEF"/>
    <property type="match status" value="1"/>
</dbReference>
<dbReference type="InParanoid" id="G0M7S3"/>
<feature type="region of interest" description="Disordered" evidence="1">
    <location>
        <begin position="531"/>
        <end position="553"/>
    </location>
</feature>
<evidence type="ECO:0000313" key="4">
    <source>
        <dbReference type="Proteomes" id="UP000008068"/>
    </source>
</evidence>
<dbReference type="SMART" id="SM00233">
    <property type="entry name" value="PH"/>
    <property type="match status" value="1"/>
</dbReference>
<dbReference type="InterPro" id="IPR001849">
    <property type="entry name" value="PH_domain"/>
</dbReference>
<dbReference type="PANTHER" id="PTHR12673">
    <property type="entry name" value="FACIOGENITAL DYSPLASIA PROTEIN"/>
    <property type="match status" value="1"/>
</dbReference>
<protein>
    <recommendedName>
        <fullName evidence="2">DH domain-containing protein</fullName>
    </recommendedName>
</protein>
<dbReference type="GO" id="GO:0005737">
    <property type="term" value="C:cytoplasm"/>
    <property type="evidence" value="ECO:0007669"/>
    <property type="project" value="TreeGrafter"/>
</dbReference>
<evidence type="ECO:0000256" key="1">
    <source>
        <dbReference type="SAM" id="MobiDB-lite"/>
    </source>
</evidence>
<dbReference type="HOGENOM" id="CLU_432260_0_0_1"/>
<dbReference type="PROSITE" id="PS50010">
    <property type="entry name" value="DH_2"/>
    <property type="match status" value="1"/>
</dbReference>
<proteinExistence type="predicted"/>
<dbReference type="OrthoDB" id="245697at2759"/>
<dbReference type="InterPro" id="IPR011993">
    <property type="entry name" value="PH-like_dom_sf"/>
</dbReference>
<feature type="region of interest" description="Disordered" evidence="1">
    <location>
        <begin position="1"/>
        <end position="30"/>
    </location>
</feature>
<dbReference type="EMBL" id="GL379786">
    <property type="protein sequence ID" value="EGT30413.1"/>
    <property type="molecule type" value="Genomic_DNA"/>
</dbReference>
<dbReference type="Gene3D" id="2.30.29.30">
    <property type="entry name" value="Pleckstrin-homology domain (PH domain)/Phosphotyrosine-binding domain (PTB)"/>
    <property type="match status" value="1"/>
</dbReference>
<dbReference type="SUPFAM" id="SSF50729">
    <property type="entry name" value="PH domain-like"/>
    <property type="match status" value="1"/>
</dbReference>
<feature type="domain" description="DH" evidence="2">
    <location>
        <begin position="55"/>
        <end position="228"/>
    </location>
</feature>
<dbReference type="CDD" id="cd00160">
    <property type="entry name" value="RhoGEF"/>
    <property type="match status" value="1"/>
</dbReference>
<organism evidence="4">
    <name type="scientific">Caenorhabditis brenneri</name>
    <name type="common">Nematode worm</name>
    <dbReference type="NCBI Taxonomy" id="135651"/>
    <lineage>
        <taxon>Eukaryota</taxon>
        <taxon>Metazoa</taxon>
        <taxon>Ecdysozoa</taxon>
        <taxon>Nematoda</taxon>
        <taxon>Chromadorea</taxon>
        <taxon>Rhabditida</taxon>
        <taxon>Rhabditina</taxon>
        <taxon>Rhabditomorpha</taxon>
        <taxon>Rhabditoidea</taxon>
        <taxon>Rhabditidae</taxon>
        <taxon>Peloderinae</taxon>
        <taxon>Caenorhabditis</taxon>
    </lineage>
</organism>
<dbReference type="InterPro" id="IPR035899">
    <property type="entry name" value="DBL_dom_sf"/>
</dbReference>
<sequence length="633" mass="73467">MLFADRKLNNHSPKSDSTCDSLPRTQDGPSDYLSQKMNTFTDFNMSSQYANEPIEKIRILQEIYDTEKTYVKALTLVDEIFVNELALRCPKTQKLSRSMFGEISAIGKTHEILLESLRSKPIAEVFTKFIPFLKLYTSYASHYANGLKIYAKLMSNSDFRKTLTKIEEDPRVEGKKLQAYLIMPIQRIPRYIMLIQSLMNYTTNQEDMADLYKALTGMQALTDQIQSCMAAYENGERLLDIQLSFGLDAHILEPGRVLLKEGVLYKREIHGSPHYREIVVFLFNDILLYGSKKISLTPQCKYDPSAILALRHCLVELDDEGGNMEIRCGNVGIDLTAYPLAGVNEWYDTICDAIDNVKKLRDTLRKESFNHKTMVFDKGFWKKNRDRLRNIIRADPAKPSLVSRVLRKKQIPKIEDFNHFANGSMVSRKRAADMSFQGQPLNLYEMSEKFLRDAQIRQFLEFERNYEYAQGERYFDDYLLNSVALTQPKPGEHYIVEMATQGVSSMWDCESDSVFTDDDDYVPPEKKIPIRRAASYDEEDRRPRSRGGFRRTCASEPRRQLAVDDIRKLSYQNRTLEPFNMFSDDDEEEIDEIELKVKGERSRRWWEEESAPPVIKNQKSSFMDSVRNNCSIM</sequence>
<reference evidence="4" key="1">
    <citation type="submission" date="2011-07" db="EMBL/GenBank/DDBJ databases">
        <authorList>
            <consortium name="Caenorhabditis brenneri Sequencing and Analysis Consortium"/>
            <person name="Wilson R.K."/>
        </authorList>
    </citation>
    <scope>NUCLEOTIDE SEQUENCE [LARGE SCALE GENOMIC DNA]</scope>
    <source>
        <strain evidence="4">PB2801</strain>
    </source>
</reference>
<evidence type="ECO:0000313" key="3">
    <source>
        <dbReference type="EMBL" id="EGT30413.1"/>
    </source>
</evidence>
<dbReference type="InterPro" id="IPR051092">
    <property type="entry name" value="FYVE_RhoGEF_PH"/>
</dbReference>